<proteinExistence type="predicted"/>
<dbReference type="RefSeq" id="WP_108905072.1">
    <property type="nucleotide sequence ID" value="NZ_CP029187.1"/>
</dbReference>
<dbReference type="AlphaFoldDB" id="A0A2S1SLM4"/>
<dbReference type="Proteomes" id="UP000244937">
    <property type="component" value="Chromosome"/>
</dbReference>
<organism evidence="1 2">
    <name type="scientific">Flavobacterium pallidum</name>
    <dbReference type="NCBI Taxonomy" id="2172098"/>
    <lineage>
        <taxon>Bacteria</taxon>
        <taxon>Pseudomonadati</taxon>
        <taxon>Bacteroidota</taxon>
        <taxon>Flavobacteriia</taxon>
        <taxon>Flavobacteriales</taxon>
        <taxon>Flavobacteriaceae</taxon>
        <taxon>Flavobacterium</taxon>
    </lineage>
</organism>
<keyword evidence="2" id="KW-1185">Reference proteome</keyword>
<dbReference type="KEGG" id="fpal:HYN49_12605"/>
<sequence length="87" mass="9986">MIIIFLTFLATPTIVSLIKKSSDTSVFFNMSEEELVHKEVKELKAELKIFHYDFFNFEKHTSGLIISENQSRHDNVTPSIFSPPPNA</sequence>
<name>A0A2S1SLM4_9FLAO</name>
<evidence type="ECO:0000313" key="2">
    <source>
        <dbReference type="Proteomes" id="UP000244937"/>
    </source>
</evidence>
<dbReference type="EMBL" id="CP029187">
    <property type="protein sequence ID" value="AWI27305.1"/>
    <property type="molecule type" value="Genomic_DNA"/>
</dbReference>
<protein>
    <submittedName>
        <fullName evidence="1">Uncharacterized protein</fullName>
    </submittedName>
</protein>
<evidence type="ECO:0000313" key="1">
    <source>
        <dbReference type="EMBL" id="AWI27305.1"/>
    </source>
</evidence>
<reference evidence="1 2" key="1">
    <citation type="submission" date="2018-05" db="EMBL/GenBank/DDBJ databases">
        <title>Genome sequencing of Flavobacterium sp. HYN0049.</title>
        <authorList>
            <person name="Yi H."/>
            <person name="Baek C."/>
        </authorList>
    </citation>
    <scope>NUCLEOTIDE SEQUENCE [LARGE SCALE GENOMIC DNA]</scope>
    <source>
        <strain evidence="1 2">HYN0049</strain>
    </source>
</reference>
<accession>A0A2S1SLM4</accession>
<dbReference type="OrthoDB" id="839726at2"/>
<gene>
    <name evidence="1" type="ORF">HYN49_12605</name>
</gene>